<dbReference type="InterPro" id="IPR029063">
    <property type="entry name" value="SAM-dependent_MTases_sf"/>
</dbReference>
<comment type="caution">
    <text evidence="5">The sequence shown here is derived from an EMBL/GenBank/DDBJ whole genome shotgun (WGS) entry which is preliminary data.</text>
</comment>
<keyword evidence="2" id="KW-0808">Transferase</keyword>
<proteinExistence type="predicted"/>
<dbReference type="GO" id="GO:0032259">
    <property type="term" value="P:methylation"/>
    <property type="evidence" value="ECO:0007669"/>
    <property type="project" value="UniProtKB-KW"/>
</dbReference>
<dbReference type="SUPFAM" id="SSF53335">
    <property type="entry name" value="S-adenosyl-L-methionine-dependent methyltransferases"/>
    <property type="match status" value="1"/>
</dbReference>
<reference evidence="5 6" key="1">
    <citation type="journal article" date="2016" name="Nat. Commun.">
        <title>Thousands of microbial genomes shed light on interconnected biogeochemical processes in an aquifer system.</title>
        <authorList>
            <person name="Anantharaman K."/>
            <person name="Brown C.T."/>
            <person name="Hug L.A."/>
            <person name="Sharon I."/>
            <person name="Castelle C.J."/>
            <person name="Probst A.J."/>
            <person name="Thomas B.C."/>
            <person name="Singh A."/>
            <person name="Wilkins M.J."/>
            <person name="Karaoz U."/>
            <person name="Brodie E.L."/>
            <person name="Williams K.H."/>
            <person name="Hubbard S.S."/>
            <person name="Banfield J.F."/>
        </authorList>
    </citation>
    <scope>NUCLEOTIDE SEQUENCE [LARGE SCALE GENOMIC DNA]</scope>
</reference>
<keyword evidence="3" id="KW-0949">S-adenosyl-L-methionine</keyword>
<dbReference type="PANTHER" id="PTHR43464">
    <property type="entry name" value="METHYLTRANSFERASE"/>
    <property type="match status" value="1"/>
</dbReference>
<evidence type="ECO:0000256" key="1">
    <source>
        <dbReference type="ARBA" id="ARBA00022603"/>
    </source>
</evidence>
<evidence type="ECO:0000256" key="3">
    <source>
        <dbReference type="ARBA" id="ARBA00022691"/>
    </source>
</evidence>
<organism evidence="5 6">
    <name type="scientific">Candidatus Uhrbacteria bacterium RIFCSPLOWO2_02_FULL_49_11</name>
    <dbReference type="NCBI Taxonomy" id="1802409"/>
    <lineage>
        <taxon>Bacteria</taxon>
        <taxon>Candidatus Uhriibacteriota</taxon>
    </lineage>
</organism>
<dbReference type="PANTHER" id="PTHR43464:SF19">
    <property type="entry name" value="UBIQUINONE BIOSYNTHESIS O-METHYLTRANSFERASE, MITOCHONDRIAL"/>
    <property type="match status" value="1"/>
</dbReference>
<protein>
    <recommendedName>
        <fullName evidence="4">Methyltransferase type 11 domain-containing protein</fullName>
    </recommendedName>
</protein>
<evidence type="ECO:0000256" key="2">
    <source>
        <dbReference type="ARBA" id="ARBA00022679"/>
    </source>
</evidence>
<dbReference type="CDD" id="cd02440">
    <property type="entry name" value="AdoMet_MTases"/>
    <property type="match status" value="1"/>
</dbReference>
<accession>A0A1F7VAV2</accession>
<keyword evidence="1" id="KW-0489">Methyltransferase</keyword>
<feature type="domain" description="Methyltransferase type 11" evidence="4">
    <location>
        <begin position="46"/>
        <end position="136"/>
    </location>
</feature>
<evidence type="ECO:0000313" key="5">
    <source>
        <dbReference type="EMBL" id="OGL87585.1"/>
    </source>
</evidence>
<dbReference type="GO" id="GO:0008757">
    <property type="term" value="F:S-adenosylmethionine-dependent methyltransferase activity"/>
    <property type="evidence" value="ECO:0007669"/>
    <property type="project" value="InterPro"/>
</dbReference>
<dbReference type="Pfam" id="PF08241">
    <property type="entry name" value="Methyltransf_11"/>
    <property type="match status" value="1"/>
</dbReference>
<dbReference type="AlphaFoldDB" id="A0A1F7VAV2"/>
<dbReference type="Proteomes" id="UP000178264">
    <property type="component" value="Unassembled WGS sequence"/>
</dbReference>
<sequence length="196" mass="22471">MITLQRMMARPEISIILRKIVELNFHAQKALIKRYFLPLSMHDRVLDIGCGSGEFSSLFPSEQYVGIDIDKDNLAYARKRFLGEFLQADATHLPFPDASFSHVLIMGVVHHLNDVDATAALRETARVVKPKGHVLIMEDAVSARPLTRLLHRIDQGAFIRTHEEWKELIGTYLKIEKDFTFYNSICFYSAFYITLA</sequence>
<gene>
    <name evidence="5" type="ORF">A3I42_03850</name>
</gene>
<dbReference type="EMBL" id="MGER01000072">
    <property type="protein sequence ID" value="OGL87585.1"/>
    <property type="molecule type" value="Genomic_DNA"/>
</dbReference>
<dbReference type="InterPro" id="IPR013216">
    <property type="entry name" value="Methyltransf_11"/>
</dbReference>
<evidence type="ECO:0000313" key="6">
    <source>
        <dbReference type="Proteomes" id="UP000178264"/>
    </source>
</evidence>
<dbReference type="Gene3D" id="3.40.50.150">
    <property type="entry name" value="Vaccinia Virus protein VP39"/>
    <property type="match status" value="1"/>
</dbReference>
<name>A0A1F7VAV2_9BACT</name>
<evidence type="ECO:0000259" key="4">
    <source>
        <dbReference type="Pfam" id="PF08241"/>
    </source>
</evidence>